<dbReference type="InterPro" id="IPR011990">
    <property type="entry name" value="TPR-like_helical_dom_sf"/>
</dbReference>
<evidence type="ECO:0000256" key="4">
    <source>
        <dbReference type="ARBA" id="ARBA00023163"/>
    </source>
</evidence>
<keyword evidence="2" id="KW-0805">Transcription regulation</keyword>
<dbReference type="InterPro" id="IPR027417">
    <property type="entry name" value="P-loop_NTPase"/>
</dbReference>
<dbReference type="Gene3D" id="3.40.50.300">
    <property type="entry name" value="P-loop containing nucleotide triphosphate hydrolases"/>
    <property type="match status" value="1"/>
</dbReference>
<dbReference type="Gene3D" id="1.25.40.10">
    <property type="entry name" value="Tetratricopeptide repeat domain"/>
    <property type="match status" value="2"/>
</dbReference>
<name>A0ABP5CQS1_9PSEU</name>
<evidence type="ECO:0000256" key="3">
    <source>
        <dbReference type="ARBA" id="ARBA00023125"/>
    </source>
</evidence>
<sequence length="931" mass="101450">MAGDIEIRLLGPFKVIVSGTPVVLTSARQRALLATLALAAGRLVSIDALGTRVWGEQLPERVRGSLHTYVMRLRRLIGDHAVVTEAEGYRLDIEPARVDVHRFLRVLEEAAGQPASSMERAMLGEALALWAGTPLESVPSPVLADEWTPLLVERFLVAVERRIDLDTGVTADADLVRELTELTGRHPLRESLWERLIKALARAGRGTEALARYAKLRELLLDELGVEPGPRLRGLHLELLTSDEEPARESLRSRPQQLPYDIARFTGRQAELAELDRFLANHTGDSTAIAVIEGTAGVGKTSLAVHWAHAVRGRFPDGQLFLDLRGHSDRIPLQPDAALGTLLRAVGVSADSIPSTVEERSAMLRTRLSHTRMLLLLDNAHDASQVRPLLPGSGNLVVVTTRSQLRGLVAREGAHRLSLHSFDRTEANALLASSVGRGRLAAEPDAAAALTELCGRLPLALALAGERVSRFSEMSISAVVDELREQRLDVLRDPHDDGTDLRAAFSWSYKALRPGAAKMFRLLGNYPGVDIGPAAAAALYGTTVVEARSLLDQLAAAHLLNQPRPRRYQFHDLLRVYAAELGERGDAAQDRREAFGRLADWYLAVVAEATKWVRVDLVTEDIKVPPMPEPRVEFADLSEAVAWYADERASLVAMVGTFADLGWVGRTWQLAWLLRGFFAQRHDQDDWMETARLAVEVTATGSDPLARQYAAMNLGTVYLVSSRIEDGMRALDDGLRASGEMGGSALTAGILSNIAGAYYLRKEYEQARLYGWRALDSARRRGQANYVAHASVNLSASCIGLGRHEEAAGHARVAHEAFNEMNDLYHSALALGNLAEALYGTGDLAAAEEHGLRCLARMRDLGADYGAADVLITLGRVMSTSGRSGAARAFWREALETCQALKDPRAAEIQALLDSLPADPADATRADAPHP</sequence>
<keyword evidence="8" id="KW-1185">Reference proteome</keyword>
<dbReference type="SUPFAM" id="SSF48452">
    <property type="entry name" value="TPR-like"/>
    <property type="match status" value="2"/>
</dbReference>
<dbReference type="PRINTS" id="PR00364">
    <property type="entry name" value="DISEASERSIST"/>
</dbReference>
<comment type="caution">
    <text evidence="7">The sequence shown here is derived from an EMBL/GenBank/DDBJ whole genome shotgun (WGS) entry which is preliminary data.</text>
</comment>
<dbReference type="SMART" id="SM00028">
    <property type="entry name" value="TPR"/>
    <property type="match status" value="3"/>
</dbReference>
<dbReference type="SUPFAM" id="SSF46894">
    <property type="entry name" value="C-terminal effector domain of the bipartite response regulators"/>
    <property type="match status" value="1"/>
</dbReference>
<dbReference type="SMART" id="SM00862">
    <property type="entry name" value="Trans_reg_C"/>
    <property type="match status" value="1"/>
</dbReference>
<dbReference type="PANTHER" id="PTHR35807:SF1">
    <property type="entry name" value="TRANSCRIPTIONAL REGULATOR REDD"/>
    <property type="match status" value="1"/>
</dbReference>
<evidence type="ECO:0000256" key="2">
    <source>
        <dbReference type="ARBA" id="ARBA00023015"/>
    </source>
</evidence>
<gene>
    <name evidence="7" type="ORF">GCM10009754_45150</name>
</gene>
<dbReference type="InterPro" id="IPR001867">
    <property type="entry name" value="OmpR/PhoB-type_DNA-bd"/>
</dbReference>
<keyword evidence="4" id="KW-0804">Transcription</keyword>
<dbReference type="PANTHER" id="PTHR35807">
    <property type="entry name" value="TRANSCRIPTIONAL REGULATOR REDD-RELATED"/>
    <property type="match status" value="1"/>
</dbReference>
<dbReference type="EMBL" id="BAAANN010000018">
    <property type="protein sequence ID" value="GAA1967443.1"/>
    <property type="molecule type" value="Genomic_DNA"/>
</dbReference>
<dbReference type="InterPro" id="IPR005158">
    <property type="entry name" value="BTAD"/>
</dbReference>
<comment type="similarity">
    <text evidence="1">Belongs to the AfsR/DnrI/RedD regulatory family.</text>
</comment>
<dbReference type="Pfam" id="PF03704">
    <property type="entry name" value="BTAD"/>
    <property type="match status" value="1"/>
</dbReference>
<dbReference type="InterPro" id="IPR036388">
    <property type="entry name" value="WH-like_DNA-bd_sf"/>
</dbReference>
<dbReference type="Pfam" id="PF00486">
    <property type="entry name" value="Trans_reg_C"/>
    <property type="match status" value="1"/>
</dbReference>
<evidence type="ECO:0000256" key="1">
    <source>
        <dbReference type="ARBA" id="ARBA00005820"/>
    </source>
</evidence>
<feature type="DNA-binding region" description="OmpR/PhoB-type" evidence="5">
    <location>
        <begin position="1"/>
        <end position="93"/>
    </location>
</feature>
<dbReference type="RefSeq" id="WP_344422095.1">
    <property type="nucleotide sequence ID" value="NZ_BAAANN010000018.1"/>
</dbReference>
<reference evidence="8" key="1">
    <citation type="journal article" date="2019" name="Int. J. Syst. Evol. Microbiol.">
        <title>The Global Catalogue of Microorganisms (GCM) 10K type strain sequencing project: providing services to taxonomists for standard genome sequencing and annotation.</title>
        <authorList>
            <consortium name="The Broad Institute Genomics Platform"/>
            <consortium name="The Broad Institute Genome Sequencing Center for Infectious Disease"/>
            <person name="Wu L."/>
            <person name="Ma J."/>
        </authorList>
    </citation>
    <scope>NUCLEOTIDE SEQUENCE [LARGE SCALE GENOMIC DNA]</scope>
    <source>
        <strain evidence="8">JCM 14545</strain>
    </source>
</reference>
<organism evidence="7 8">
    <name type="scientific">Amycolatopsis minnesotensis</name>
    <dbReference type="NCBI Taxonomy" id="337894"/>
    <lineage>
        <taxon>Bacteria</taxon>
        <taxon>Bacillati</taxon>
        <taxon>Actinomycetota</taxon>
        <taxon>Actinomycetes</taxon>
        <taxon>Pseudonocardiales</taxon>
        <taxon>Pseudonocardiaceae</taxon>
        <taxon>Amycolatopsis</taxon>
    </lineage>
</organism>
<proteinExistence type="inferred from homology"/>
<dbReference type="InterPro" id="IPR016032">
    <property type="entry name" value="Sig_transdc_resp-reg_C-effctor"/>
</dbReference>
<evidence type="ECO:0000256" key="5">
    <source>
        <dbReference type="PROSITE-ProRule" id="PRU01091"/>
    </source>
</evidence>
<accession>A0ABP5CQS1</accession>
<dbReference type="PROSITE" id="PS51755">
    <property type="entry name" value="OMPR_PHOB"/>
    <property type="match status" value="1"/>
</dbReference>
<dbReference type="Proteomes" id="UP001501116">
    <property type="component" value="Unassembled WGS sequence"/>
</dbReference>
<dbReference type="InterPro" id="IPR019734">
    <property type="entry name" value="TPR_rpt"/>
</dbReference>
<protein>
    <submittedName>
        <fullName evidence="7">BTAD domain-containing putative transcriptional regulator</fullName>
    </submittedName>
</protein>
<dbReference type="Pfam" id="PF13374">
    <property type="entry name" value="TPR_10"/>
    <property type="match status" value="1"/>
</dbReference>
<dbReference type="SUPFAM" id="SSF52540">
    <property type="entry name" value="P-loop containing nucleoside triphosphate hydrolases"/>
    <property type="match status" value="1"/>
</dbReference>
<dbReference type="Pfam" id="PF13424">
    <property type="entry name" value="TPR_12"/>
    <property type="match status" value="1"/>
</dbReference>
<feature type="domain" description="OmpR/PhoB-type" evidence="6">
    <location>
        <begin position="1"/>
        <end position="93"/>
    </location>
</feature>
<dbReference type="CDD" id="cd15831">
    <property type="entry name" value="BTAD"/>
    <property type="match status" value="1"/>
</dbReference>
<evidence type="ECO:0000313" key="8">
    <source>
        <dbReference type="Proteomes" id="UP001501116"/>
    </source>
</evidence>
<dbReference type="Gene3D" id="1.10.10.10">
    <property type="entry name" value="Winged helix-like DNA-binding domain superfamily/Winged helix DNA-binding domain"/>
    <property type="match status" value="1"/>
</dbReference>
<keyword evidence="3 5" id="KW-0238">DNA-binding</keyword>
<evidence type="ECO:0000259" key="6">
    <source>
        <dbReference type="PROSITE" id="PS51755"/>
    </source>
</evidence>
<dbReference type="InterPro" id="IPR051677">
    <property type="entry name" value="AfsR-DnrI-RedD_regulator"/>
</dbReference>
<dbReference type="SMART" id="SM01043">
    <property type="entry name" value="BTAD"/>
    <property type="match status" value="1"/>
</dbReference>
<evidence type="ECO:0000313" key="7">
    <source>
        <dbReference type="EMBL" id="GAA1967443.1"/>
    </source>
</evidence>